<dbReference type="EMBL" id="FCOC02000030">
    <property type="protein sequence ID" value="SAL53213.1"/>
    <property type="molecule type" value="Genomic_DNA"/>
</dbReference>
<reference evidence="2 3" key="1">
    <citation type="submission" date="2016-01" db="EMBL/GenBank/DDBJ databases">
        <authorList>
            <person name="Oliw E.H."/>
        </authorList>
    </citation>
    <scope>NUCLEOTIDE SEQUENCE [LARGE SCALE GENOMIC DNA]</scope>
    <source>
        <strain evidence="2">LMG 22029</strain>
    </source>
</reference>
<evidence type="ECO:0000256" key="1">
    <source>
        <dbReference type="SAM" id="SignalP"/>
    </source>
</evidence>
<dbReference type="PANTHER" id="PTHR35567">
    <property type="entry name" value="MALATE DEHYDROGENASE (AFU_ORTHOLOGUE AFUA_2G13800)"/>
    <property type="match status" value="1"/>
</dbReference>
<evidence type="ECO:0000313" key="2">
    <source>
        <dbReference type="EMBL" id="SAL53213.1"/>
    </source>
</evidence>
<feature type="signal peptide" evidence="1">
    <location>
        <begin position="1"/>
        <end position="33"/>
    </location>
</feature>
<gene>
    <name evidence="2" type="ORF">AWB64_05788</name>
</gene>
<evidence type="ECO:0008006" key="4">
    <source>
        <dbReference type="Google" id="ProtNLM"/>
    </source>
</evidence>
<protein>
    <recommendedName>
        <fullName evidence="4">DUF3455 domain-containing protein</fullName>
    </recommendedName>
</protein>
<accession>A0A158I9Z6</accession>
<dbReference type="PANTHER" id="PTHR35567:SF1">
    <property type="entry name" value="CONSERVED FUNGAL PROTEIN (AFU_ORTHOLOGUE AFUA_1G14230)"/>
    <property type="match status" value="1"/>
</dbReference>
<sequence length="174" mass="18240">MSILLIRSRRAGRKAVLFISAMAAMAACSAALAASSIEPPQAEQVMATTASGVQVYSCEYDADHHLAWVFKSPLATLYDTSGQAVIKHAAGPSWQAEDGSRIVGHVIAQAPSNTPASIAQLLLETHSTGGSGTLSSIRFVQRINTVGGLMPASACTAEHQAGSSPYLTNYVFYK</sequence>
<dbReference type="AlphaFoldDB" id="A0A158I9Z6"/>
<feature type="chain" id="PRO_5007810659" description="DUF3455 domain-containing protein" evidence="1">
    <location>
        <begin position="34"/>
        <end position="174"/>
    </location>
</feature>
<dbReference type="InterPro" id="IPR021851">
    <property type="entry name" value="DUF3455"/>
</dbReference>
<keyword evidence="1" id="KW-0732">Signal</keyword>
<organism evidence="2 3">
    <name type="scientific">Caballeronia sordidicola</name>
    <name type="common">Burkholderia sordidicola</name>
    <dbReference type="NCBI Taxonomy" id="196367"/>
    <lineage>
        <taxon>Bacteria</taxon>
        <taxon>Pseudomonadati</taxon>
        <taxon>Pseudomonadota</taxon>
        <taxon>Betaproteobacteria</taxon>
        <taxon>Burkholderiales</taxon>
        <taxon>Burkholderiaceae</taxon>
        <taxon>Caballeronia</taxon>
    </lineage>
</organism>
<name>A0A158I9Z6_CABSO</name>
<dbReference type="Pfam" id="PF11937">
    <property type="entry name" value="DUF3455"/>
    <property type="match status" value="1"/>
</dbReference>
<evidence type="ECO:0000313" key="3">
    <source>
        <dbReference type="Proteomes" id="UP000054893"/>
    </source>
</evidence>
<proteinExistence type="predicted"/>
<dbReference type="PROSITE" id="PS51257">
    <property type="entry name" value="PROKAR_LIPOPROTEIN"/>
    <property type="match status" value="1"/>
</dbReference>
<dbReference type="Proteomes" id="UP000054893">
    <property type="component" value="Unassembled WGS sequence"/>
</dbReference>